<accession>A0A831U1J1</accession>
<feature type="domain" description="Dystroglycan-type cadherin-like" evidence="9">
    <location>
        <begin position="405"/>
        <end position="494"/>
    </location>
</feature>
<dbReference type="InterPro" id="IPR015919">
    <property type="entry name" value="Cadherin-like_sf"/>
</dbReference>
<dbReference type="SUPFAM" id="SSF52743">
    <property type="entry name" value="Subtilisin-like"/>
    <property type="match status" value="1"/>
</dbReference>
<dbReference type="InterPro" id="IPR034202">
    <property type="entry name" value="Subtilisin_Carlsberg-like"/>
</dbReference>
<gene>
    <name evidence="10" type="ORF">ENQ87_14310</name>
</gene>
<dbReference type="PANTHER" id="PTHR43806">
    <property type="entry name" value="PEPTIDASE S8"/>
    <property type="match status" value="1"/>
</dbReference>
<dbReference type="PROSITE" id="PS00138">
    <property type="entry name" value="SUBTILASE_SER"/>
    <property type="match status" value="1"/>
</dbReference>
<keyword evidence="8" id="KW-0732">Signal</keyword>
<dbReference type="GO" id="GO:0006508">
    <property type="term" value="P:proteolysis"/>
    <property type="evidence" value="ECO:0007669"/>
    <property type="project" value="UniProtKB-KW"/>
</dbReference>
<dbReference type="Pfam" id="PF05345">
    <property type="entry name" value="He_PIG"/>
    <property type="match status" value="1"/>
</dbReference>
<dbReference type="SUPFAM" id="SSF54897">
    <property type="entry name" value="Protease propeptides/inhibitors"/>
    <property type="match status" value="1"/>
</dbReference>
<dbReference type="SMART" id="SM00736">
    <property type="entry name" value="CADG"/>
    <property type="match status" value="1"/>
</dbReference>
<dbReference type="InterPro" id="IPR050131">
    <property type="entry name" value="Peptidase_S8_subtilisin-like"/>
</dbReference>
<evidence type="ECO:0000256" key="8">
    <source>
        <dbReference type="SAM" id="SignalP"/>
    </source>
</evidence>
<dbReference type="CDD" id="cd07477">
    <property type="entry name" value="Peptidases_S8_Subtilisin_subset"/>
    <property type="match status" value="1"/>
</dbReference>
<keyword evidence="3" id="KW-0479">Metal-binding</keyword>
<evidence type="ECO:0000256" key="4">
    <source>
        <dbReference type="ARBA" id="ARBA00022801"/>
    </source>
</evidence>
<evidence type="ECO:0000256" key="2">
    <source>
        <dbReference type="ARBA" id="ARBA00022670"/>
    </source>
</evidence>
<dbReference type="GO" id="GO:0005509">
    <property type="term" value="F:calcium ion binding"/>
    <property type="evidence" value="ECO:0007669"/>
    <property type="project" value="InterPro"/>
</dbReference>
<evidence type="ECO:0000256" key="6">
    <source>
        <dbReference type="PROSITE-ProRule" id="PRU01240"/>
    </source>
</evidence>
<dbReference type="InterPro" id="IPR006644">
    <property type="entry name" value="Cadg"/>
</dbReference>
<dbReference type="PROSITE" id="PS00136">
    <property type="entry name" value="SUBTILASE_ASP"/>
    <property type="match status" value="1"/>
</dbReference>
<feature type="active site" description="Charge relay system" evidence="6">
    <location>
        <position position="330"/>
    </location>
</feature>
<organism evidence="10">
    <name type="scientific">Geobacter metallireducens</name>
    <dbReference type="NCBI Taxonomy" id="28232"/>
    <lineage>
        <taxon>Bacteria</taxon>
        <taxon>Pseudomonadati</taxon>
        <taxon>Thermodesulfobacteriota</taxon>
        <taxon>Desulfuromonadia</taxon>
        <taxon>Geobacterales</taxon>
        <taxon>Geobacteraceae</taxon>
        <taxon>Geobacter</taxon>
    </lineage>
</organism>
<reference evidence="10" key="1">
    <citation type="journal article" date="2020" name="mSystems">
        <title>Genome- and Community-Level Interaction Insights into Carbon Utilization and Element Cycling Functions of Hydrothermarchaeota in Hydrothermal Sediment.</title>
        <authorList>
            <person name="Zhou Z."/>
            <person name="Liu Y."/>
            <person name="Xu W."/>
            <person name="Pan J."/>
            <person name="Luo Z.H."/>
            <person name="Li M."/>
        </authorList>
    </citation>
    <scope>NUCLEOTIDE SEQUENCE [LARGE SCALE GENOMIC DNA]</scope>
    <source>
        <strain evidence="10">SpSt-349</strain>
    </source>
</reference>
<dbReference type="InterPro" id="IPR023828">
    <property type="entry name" value="Peptidase_S8_Ser-AS"/>
</dbReference>
<evidence type="ECO:0000256" key="1">
    <source>
        <dbReference type="ARBA" id="ARBA00011073"/>
    </source>
</evidence>
<comment type="caution">
    <text evidence="10">The sequence shown here is derived from an EMBL/GenBank/DDBJ whole genome shotgun (WGS) entry which is preliminary data.</text>
</comment>
<protein>
    <submittedName>
        <fullName evidence="10">Subtilisin</fullName>
    </submittedName>
</protein>
<dbReference type="AlphaFoldDB" id="A0A831U1J1"/>
<evidence type="ECO:0000256" key="3">
    <source>
        <dbReference type="ARBA" id="ARBA00022723"/>
    </source>
</evidence>
<feature type="signal peptide" evidence="8">
    <location>
        <begin position="1"/>
        <end position="24"/>
    </location>
</feature>
<feature type="active site" description="Charge relay system" evidence="6">
    <location>
        <position position="178"/>
    </location>
</feature>
<dbReference type="SUPFAM" id="SSF49313">
    <property type="entry name" value="Cadherin-like"/>
    <property type="match status" value="1"/>
</dbReference>
<keyword evidence="4 6" id="KW-0378">Hydrolase</keyword>
<feature type="chain" id="PRO_5032457018" evidence="8">
    <location>
        <begin position="25"/>
        <end position="588"/>
    </location>
</feature>
<dbReference type="InterPro" id="IPR023827">
    <property type="entry name" value="Peptidase_S8_Asp-AS"/>
</dbReference>
<keyword evidence="5 6" id="KW-0720">Serine protease</keyword>
<evidence type="ECO:0000259" key="9">
    <source>
        <dbReference type="SMART" id="SM00736"/>
    </source>
</evidence>
<dbReference type="Gene3D" id="2.60.40.10">
    <property type="entry name" value="Immunoglobulins"/>
    <property type="match status" value="1"/>
</dbReference>
<dbReference type="PROSITE" id="PS00137">
    <property type="entry name" value="SUBTILASE_HIS"/>
    <property type="match status" value="1"/>
</dbReference>
<feature type="active site" description="Charge relay system" evidence="6">
    <location>
        <position position="138"/>
    </location>
</feature>
<dbReference type="InterPro" id="IPR037045">
    <property type="entry name" value="S8pro/Inhibitor_I9_sf"/>
</dbReference>
<dbReference type="PANTHER" id="PTHR43806:SF11">
    <property type="entry name" value="CEREVISIN-RELATED"/>
    <property type="match status" value="1"/>
</dbReference>
<dbReference type="PRINTS" id="PR00723">
    <property type="entry name" value="SUBTILISIN"/>
</dbReference>
<dbReference type="InterPro" id="IPR013783">
    <property type="entry name" value="Ig-like_fold"/>
</dbReference>
<dbReference type="Gene3D" id="3.30.70.80">
    <property type="entry name" value="Peptidase S8 propeptide/proteinase inhibitor I9"/>
    <property type="match status" value="1"/>
</dbReference>
<dbReference type="InterPro" id="IPR000209">
    <property type="entry name" value="Peptidase_S8/S53_dom"/>
</dbReference>
<dbReference type="InterPro" id="IPR015500">
    <property type="entry name" value="Peptidase_S8_subtilisin-rel"/>
</dbReference>
<dbReference type="PROSITE" id="PS51892">
    <property type="entry name" value="SUBTILASE"/>
    <property type="match status" value="1"/>
</dbReference>
<dbReference type="EMBL" id="DSOV01000065">
    <property type="protein sequence ID" value="HEN43516.1"/>
    <property type="molecule type" value="Genomic_DNA"/>
</dbReference>
<evidence type="ECO:0000256" key="5">
    <source>
        <dbReference type="ARBA" id="ARBA00022825"/>
    </source>
</evidence>
<name>A0A831U1J1_GEOME</name>
<dbReference type="Pfam" id="PF00082">
    <property type="entry name" value="Peptidase_S8"/>
    <property type="match status" value="1"/>
</dbReference>
<keyword evidence="2 6" id="KW-0645">Protease</keyword>
<dbReference type="InterPro" id="IPR022398">
    <property type="entry name" value="Peptidase_S8_His-AS"/>
</dbReference>
<dbReference type="InterPro" id="IPR036852">
    <property type="entry name" value="Peptidase_S8/S53_dom_sf"/>
</dbReference>
<dbReference type="GO" id="GO:0016020">
    <property type="term" value="C:membrane"/>
    <property type="evidence" value="ECO:0007669"/>
    <property type="project" value="InterPro"/>
</dbReference>
<dbReference type="Gene3D" id="3.40.50.200">
    <property type="entry name" value="Peptidase S8/S53 domain"/>
    <property type="match status" value="1"/>
</dbReference>
<sequence>MKNPRIVSVVMMGLLLAAAVPATAAEKKVLVGFREQAGLTSFEKQEKIHRAGGRIKRALKRGNVVAAHLPEEEILRLKNDPAVAYVEEDSVVRAVEPFTALGAPSQEYLDSWGVSRIGADLAAQAGFTGAGIKVAVLDTGIDYNHPDLKDNYRGGYNFVYDNDDPFDDSMSAYVPTGHGTHVAGIIGARNNGTGVVGVAPDVSLYAVKVLNAGLAGDVSDVIAGIEWAINNKVQIISMSIGSSLYSEALREACDRAAQAGIILVAAAGNFNSSAIEYPAAFDSVIAVTATRPDDTRPLYNYGPQMELAAPGVGIKSTVPGGGYGYLTGTSQAAPHVAGVAALLLASGITDANGNGTVADEVRQRLASTARDLGEPGWDASFGYGLVDAARALGVSAEPQPSAPVFTSTPITAAKEGVAYSYAAAAADADGDSITYSLVTAPAGMVIDPVSGLVSWTPTYRQAGSHGVTIRAADGGGLAAEQSFTVTVEDDVKRGKVVRTKGAAKGDKVVVPLERGSYTIEMTNFGLKTVEVESGRNPRKLGFFDLFIFRHGIPQVLEFEYDADVPTVLIFTPHGKPGTFADISVFRNS</sequence>
<evidence type="ECO:0000313" key="10">
    <source>
        <dbReference type="EMBL" id="HEN43516.1"/>
    </source>
</evidence>
<proteinExistence type="inferred from homology"/>
<comment type="similarity">
    <text evidence="1 6 7">Belongs to the peptidase S8 family.</text>
</comment>
<evidence type="ECO:0000256" key="7">
    <source>
        <dbReference type="RuleBase" id="RU003355"/>
    </source>
</evidence>
<dbReference type="GO" id="GO:0004252">
    <property type="term" value="F:serine-type endopeptidase activity"/>
    <property type="evidence" value="ECO:0007669"/>
    <property type="project" value="UniProtKB-UniRule"/>
</dbReference>